<dbReference type="PANTHER" id="PTHR21443:SF0">
    <property type="entry name" value="CONSERVED OLIGOMERIC GOLGI COMPLEX SUBUNIT 7"/>
    <property type="match status" value="1"/>
</dbReference>
<feature type="region of interest" description="Disordered" evidence="9">
    <location>
        <begin position="1"/>
        <end position="45"/>
    </location>
</feature>
<comment type="subcellular location">
    <subcellularLocation>
        <location evidence="1">Golgi apparatus membrane</location>
        <topology evidence="1">Peripheral membrane protein</topology>
    </subcellularLocation>
</comment>
<keyword evidence="7" id="KW-0472">Membrane</keyword>
<feature type="compositionally biased region" description="Pro residues" evidence="9">
    <location>
        <begin position="1"/>
        <end position="12"/>
    </location>
</feature>
<gene>
    <name evidence="10" type="ORF">DBRI00130_LOCUS4963</name>
</gene>
<dbReference type="EMBL" id="HBNS01006112">
    <property type="protein sequence ID" value="CAE4588080.1"/>
    <property type="molecule type" value="Transcribed_RNA"/>
</dbReference>
<dbReference type="InterPro" id="IPR019335">
    <property type="entry name" value="COG7"/>
</dbReference>
<proteinExistence type="inferred from homology"/>
<feature type="compositionally biased region" description="Polar residues" evidence="9">
    <location>
        <begin position="15"/>
        <end position="37"/>
    </location>
</feature>
<feature type="compositionally biased region" description="Acidic residues" evidence="9">
    <location>
        <begin position="152"/>
        <end position="161"/>
    </location>
</feature>
<evidence type="ECO:0000256" key="4">
    <source>
        <dbReference type="ARBA" id="ARBA00022448"/>
    </source>
</evidence>
<accession>A0A7S4QMF9</accession>
<evidence type="ECO:0000313" key="10">
    <source>
        <dbReference type="EMBL" id="CAE4588080.1"/>
    </source>
</evidence>
<keyword evidence="4" id="KW-0813">Transport</keyword>
<name>A0A7S4QMF9_9STRA</name>
<keyword evidence="6" id="KW-0333">Golgi apparatus</keyword>
<evidence type="ECO:0000256" key="8">
    <source>
        <dbReference type="ARBA" id="ARBA00031345"/>
    </source>
</evidence>
<evidence type="ECO:0000256" key="7">
    <source>
        <dbReference type="ARBA" id="ARBA00023136"/>
    </source>
</evidence>
<reference evidence="10" key="1">
    <citation type="submission" date="2021-01" db="EMBL/GenBank/DDBJ databases">
        <authorList>
            <person name="Corre E."/>
            <person name="Pelletier E."/>
            <person name="Niang G."/>
            <person name="Scheremetjew M."/>
            <person name="Finn R."/>
            <person name="Kale V."/>
            <person name="Holt S."/>
            <person name="Cochrane G."/>
            <person name="Meng A."/>
            <person name="Brown T."/>
            <person name="Cohen L."/>
        </authorList>
    </citation>
    <scope>NUCLEOTIDE SEQUENCE</scope>
    <source>
        <strain evidence="10">GSO104</strain>
    </source>
</reference>
<organism evidence="10">
    <name type="scientific">Ditylum brightwellii</name>
    <dbReference type="NCBI Taxonomy" id="49249"/>
    <lineage>
        <taxon>Eukaryota</taxon>
        <taxon>Sar</taxon>
        <taxon>Stramenopiles</taxon>
        <taxon>Ochrophyta</taxon>
        <taxon>Bacillariophyta</taxon>
        <taxon>Mediophyceae</taxon>
        <taxon>Lithodesmiophycidae</taxon>
        <taxon>Lithodesmiales</taxon>
        <taxon>Lithodesmiaceae</taxon>
        <taxon>Ditylum</taxon>
    </lineage>
</organism>
<comment type="similarity">
    <text evidence="2">Belongs to the COG7 family.</text>
</comment>
<evidence type="ECO:0000256" key="5">
    <source>
        <dbReference type="ARBA" id="ARBA00022927"/>
    </source>
</evidence>
<evidence type="ECO:0000256" key="3">
    <source>
        <dbReference type="ARBA" id="ARBA00020984"/>
    </source>
</evidence>
<keyword evidence="5" id="KW-0653">Protein transport</keyword>
<dbReference type="GO" id="GO:0017119">
    <property type="term" value="C:Golgi transport complex"/>
    <property type="evidence" value="ECO:0007669"/>
    <property type="project" value="InterPro"/>
</dbReference>
<dbReference type="Pfam" id="PF10191">
    <property type="entry name" value="COG7"/>
    <property type="match status" value="2"/>
</dbReference>
<dbReference type="PANTHER" id="PTHR21443">
    <property type="entry name" value="CONSERVED OLIGOMERIC GOLGI COMPLEX COMPONENT 7"/>
    <property type="match status" value="1"/>
</dbReference>
<protein>
    <recommendedName>
        <fullName evidence="3">Conserved oligomeric Golgi complex subunit 7</fullName>
    </recommendedName>
    <alternativeName>
        <fullName evidence="8">Component of oligomeric Golgi complex 7</fullName>
    </alternativeName>
</protein>
<dbReference type="AlphaFoldDB" id="A0A7S4QMF9"/>
<evidence type="ECO:0000256" key="9">
    <source>
        <dbReference type="SAM" id="MobiDB-lite"/>
    </source>
</evidence>
<sequence length="1016" mass="110160">MSSLPPPPPPPISALTPTKATFTPTSPTAVTPRTSKTSQSSDQQRLDSLLNSDNFSASLYLNLALSSISTEDESDEDEMQRRMAELALQLQLRTQSCHDEIGRIGAELRAILPRCAADAGRLQSGLAGMKDDATSLLQCTASTSQPNKKGGDDEEDVEEESSSAAVALDTLSTLHSLRTNLSLTKSILSAASTWDTTLSTVPSLLSTSRLSEAVSALATLESGARALHKMPGKKERDTTLLDLRQKIEVLLKPQLLHALEKMDTRLGPLQQCVVMYAKLGKMEGLMKEYVRQRPGQVHREWFAYNPTVSSKEEEDALADDIEREMESDWNEDPMKVPTKNVVRVDPAAAFVGWLPTWYENVLNLLTEERRRGRSVFGDAIAPEIVAGVLEECFRPLLASFQSRLSSICPSSPPSSSEGSNNVGSFESICALYESTLQFLALAYDQMIGWDETTTSNNSSVESPTGHTLSPAELQEKIHTVFRTVASPFSTYQKHFTALEKFHSNKGATLVSKDIQLVVSGRNVGVTLASLQDVMERLVGLSSFMFPLAEAAMARFELLNCGYNAPSALSTIDNILANHAGELTIAISTLTANITADENRLADSFDEQHIQYALEVLRVAGSFRRDLRMFEQKTKVRLRSLCGRMHATIVQDEELKKAVAASSSANGAGDGIVSSSSSLTPDSLSAMEVGSMLGKEVCGDKEGDKVDDGTGMMRSPSLVKLQQLATSEKDAKGTSTSSMQDVSLYPSSAEGASRLAGNCHEFVFDICSAVPRRSLRAMSSLPVWGEEGESGDAIESYGILPQQYITQVGEHVLALVQALEPFASSADALSLANEVMSGVHAVAIQPWREFLVAAMANSGSGIGDSIREEDVVLELMKGQGLGDYLLSDHDGGFEEEDEDHEEDADDSVGAAFCNEWLDVVGSAVTGRLLERTMRISHLSQRGCEHLAADYNYLMNVFSALGLSGHPHPLLKHFGSLVVMDRDDLKANIMSRRTKDGTVGVIRAAEVRMAHMRGVDIS</sequence>
<feature type="region of interest" description="Disordered" evidence="9">
    <location>
        <begin position="141"/>
        <end position="162"/>
    </location>
</feature>
<evidence type="ECO:0000256" key="1">
    <source>
        <dbReference type="ARBA" id="ARBA00004395"/>
    </source>
</evidence>
<evidence type="ECO:0000256" key="2">
    <source>
        <dbReference type="ARBA" id="ARBA00005831"/>
    </source>
</evidence>
<dbReference type="GO" id="GO:0007030">
    <property type="term" value="P:Golgi organization"/>
    <property type="evidence" value="ECO:0007669"/>
    <property type="project" value="TreeGrafter"/>
</dbReference>
<evidence type="ECO:0000256" key="6">
    <source>
        <dbReference type="ARBA" id="ARBA00023034"/>
    </source>
</evidence>
<dbReference type="GO" id="GO:0006890">
    <property type="term" value="P:retrograde vesicle-mediated transport, Golgi to endoplasmic reticulum"/>
    <property type="evidence" value="ECO:0007669"/>
    <property type="project" value="TreeGrafter"/>
</dbReference>
<dbReference type="GO" id="GO:0006886">
    <property type="term" value="P:intracellular protein transport"/>
    <property type="evidence" value="ECO:0007669"/>
    <property type="project" value="InterPro"/>
</dbReference>
<dbReference type="GO" id="GO:0000139">
    <property type="term" value="C:Golgi membrane"/>
    <property type="evidence" value="ECO:0007669"/>
    <property type="project" value="UniProtKB-SubCell"/>
</dbReference>